<dbReference type="Gene3D" id="3.40.640.10">
    <property type="entry name" value="Type I PLP-dependent aspartate aminotransferase-like (Major domain)"/>
    <property type="match status" value="1"/>
</dbReference>
<dbReference type="SUPFAM" id="SSF53383">
    <property type="entry name" value="PLP-dependent transferases"/>
    <property type="match status" value="1"/>
</dbReference>
<dbReference type="STRING" id="1423750.FC89_GL002194"/>
<keyword evidence="3" id="KW-0808">Transferase</keyword>
<comment type="catalytic activity">
    <reaction evidence="7">
        <text>L-homocysteine + H2O = 2-oxobutanoate + hydrogen sulfide + NH4(+) + H(+)</text>
        <dbReference type="Rhea" id="RHEA:14501"/>
        <dbReference type="ChEBI" id="CHEBI:15377"/>
        <dbReference type="ChEBI" id="CHEBI:15378"/>
        <dbReference type="ChEBI" id="CHEBI:16763"/>
        <dbReference type="ChEBI" id="CHEBI:28938"/>
        <dbReference type="ChEBI" id="CHEBI:29919"/>
        <dbReference type="ChEBI" id="CHEBI:58199"/>
        <dbReference type="EC" id="4.4.1.2"/>
    </reaction>
    <physiologicalReaction direction="left-to-right" evidence="7">
        <dbReference type="Rhea" id="RHEA:14502"/>
    </physiologicalReaction>
</comment>
<evidence type="ECO:0000256" key="1">
    <source>
        <dbReference type="ARBA" id="ARBA00001933"/>
    </source>
</evidence>
<sequence length="435" mass="47781">MKILADCKFNTKRIHAGYRPEEHHYASSVPIYQTAAFGLTNTTVANQIVTGQLPGRFDYSRDGNPTVQVLEDRIADLEGGIGAAAVASGMSAISFTILNVADGGGRIIAPINIYGSTLDEFRNFFPTYGINFDLVDNINDLKQVEQLIKPDTKAIYVESVANPSTEIADLEVLAQIAHAAGIPLIVDNTFPTPYLLRPFEYGADIVIYSSTKGINGHGNTLSGLIVDHGKFDWTNGRFPQFTSEEFILGDEQRKVTASFSSKFGSAAFIKRIRMKYIRLLGSVLGPIDAYFVLLGLETIAERLDKQVASTEKIAQFLVKNPHVKQVFYSGLDPHDRLVKKYLPQGVGSILSFELAGNEENVAKLIDQTQIFSYLPNIGDAKSLIVNPARTTHREVPAEFRQRTGLNPQLIRLSIGLEDVDDLISDLNQALAGAFK</sequence>
<dbReference type="GO" id="GO:0003961">
    <property type="term" value="F:O-acetylhomoserine aminocarboxypropyltransferase activity"/>
    <property type="evidence" value="ECO:0007669"/>
    <property type="project" value="TreeGrafter"/>
</dbReference>
<evidence type="ECO:0000256" key="9">
    <source>
        <dbReference type="PIRSR" id="PIRSR001434-2"/>
    </source>
</evidence>
<name>A0A0R1VGY3_9LACO</name>
<evidence type="ECO:0000256" key="6">
    <source>
        <dbReference type="ARBA" id="ARBA00047199"/>
    </source>
</evidence>
<keyword evidence="12" id="KW-1185">Reference proteome</keyword>
<evidence type="ECO:0000313" key="12">
    <source>
        <dbReference type="Proteomes" id="UP000051451"/>
    </source>
</evidence>
<dbReference type="GO" id="GO:0071269">
    <property type="term" value="P:L-homocysteine biosynthetic process"/>
    <property type="evidence" value="ECO:0007669"/>
    <property type="project" value="TreeGrafter"/>
</dbReference>
<dbReference type="PIRSF" id="PIRSF001434">
    <property type="entry name" value="CGS"/>
    <property type="match status" value="1"/>
</dbReference>
<dbReference type="GO" id="GO:0005737">
    <property type="term" value="C:cytoplasm"/>
    <property type="evidence" value="ECO:0007669"/>
    <property type="project" value="TreeGrafter"/>
</dbReference>
<evidence type="ECO:0000256" key="3">
    <source>
        <dbReference type="ARBA" id="ARBA00022679"/>
    </source>
</evidence>
<dbReference type="PATRIC" id="fig|1423750.3.peg.2234"/>
<dbReference type="CDD" id="cd00614">
    <property type="entry name" value="CGS_like"/>
    <property type="match status" value="1"/>
</dbReference>
<evidence type="ECO:0000256" key="7">
    <source>
        <dbReference type="ARBA" id="ARBA00048780"/>
    </source>
</evidence>
<dbReference type="GO" id="GO:0030170">
    <property type="term" value="F:pyridoxal phosphate binding"/>
    <property type="evidence" value="ECO:0007669"/>
    <property type="project" value="InterPro"/>
</dbReference>
<accession>A0A0R1VGY3</accession>
<comment type="cofactor">
    <cofactor evidence="1 10">
        <name>pyridoxal 5'-phosphate</name>
        <dbReference type="ChEBI" id="CHEBI:597326"/>
    </cofactor>
</comment>
<gene>
    <name evidence="11" type="ORF">FC89_GL002194</name>
</gene>
<dbReference type="InterPro" id="IPR006235">
    <property type="entry name" value="OAc-hSer/O-AcSer_sulfhydrylase"/>
</dbReference>
<dbReference type="PANTHER" id="PTHR43797">
    <property type="entry name" value="HOMOCYSTEINE/CYSTEINE SYNTHASE"/>
    <property type="match status" value="1"/>
</dbReference>
<evidence type="ECO:0000256" key="5">
    <source>
        <dbReference type="ARBA" id="ARBA00047175"/>
    </source>
</evidence>
<dbReference type="PANTHER" id="PTHR43797:SF2">
    <property type="entry name" value="HOMOCYSTEINE_CYSTEINE SYNTHASE"/>
    <property type="match status" value="1"/>
</dbReference>
<dbReference type="AlphaFoldDB" id="A0A0R1VGY3"/>
<dbReference type="GO" id="GO:0004124">
    <property type="term" value="F:cysteine synthase activity"/>
    <property type="evidence" value="ECO:0007669"/>
    <property type="project" value="TreeGrafter"/>
</dbReference>
<comment type="similarity">
    <text evidence="2 10">Belongs to the trans-sulfuration enzymes family.</text>
</comment>
<dbReference type="GO" id="GO:0018826">
    <property type="term" value="F:methionine gamma-lyase activity"/>
    <property type="evidence" value="ECO:0007669"/>
    <property type="project" value="UniProtKB-EC"/>
</dbReference>
<dbReference type="EMBL" id="AZGB01000027">
    <property type="protein sequence ID" value="KRM04511.1"/>
    <property type="molecule type" value="Genomic_DNA"/>
</dbReference>
<dbReference type="Pfam" id="PF01053">
    <property type="entry name" value="Cys_Met_Meta_PP"/>
    <property type="match status" value="1"/>
</dbReference>
<dbReference type="InterPro" id="IPR015422">
    <property type="entry name" value="PyrdxlP-dep_Trfase_small"/>
</dbReference>
<evidence type="ECO:0000256" key="4">
    <source>
        <dbReference type="ARBA" id="ARBA00022898"/>
    </source>
</evidence>
<comment type="catalytic activity">
    <reaction evidence="8">
        <text>L-methionine + H2O = methanethiol + 2-oxobutanoate + NH4(+)</text>
        <dbReference type="Rhea" id="RHEA:23800"/>
        <dbReference type="ChEBI" id="CHEBI:15377"/>
        <dbReference type="ChEBI" id="CHEBI:16007"/>
        <dbReference type="ChEBI" id="CHEBI:16763"/>
        <dbReference type="ChEBI" id="CHEBI:28938"/>
        <dbReference type="ChEBI" id="CHEBI:57844"/>
        <dbReference type="EC" id="4.4.1.11"/>
    </reaction>
    <physiologicalReaction direction="left-to-right" evidence="8">
        <dbReference type="Rhea" id="RHEA:23801"/>
    </physiologicalReaction>
</comment>
<dbReference type="InterPro" id="IPR000277">
    <property type="entry name" value="Cys/Met-Metab_PyrdxlP-dep_enz"/>
</dbReference>
<dbReference type="GO" id="GO:0047982">
    <property type="term" value="F:homocysteine desulfhydrase activity"/>
    <property type="evidence" value="ECO:0007669"/>
    <property type="project" value="UniProtKB-EC"/>
</dbReference>
<dbReference type="Gene3D" id="3.90.1150.10">
    <property type="entry name" value="Aspartate Aminotransferase, domain 1"/>
    <property type="match status" value="1"/>
</dbReference>
<comment type="caution">
    <text evidence="11">The sequence shown here is derived from an EMBL/GenBank/DDBJ whole genome shotgun (WGS) entry which is preliminary data.</text>
</comment>
<dbReference type="GO" id="GO:0019346">
    <property type="term" value="P:transsulfuration"/>
    <property type="evidence" value="ECO:0007669"/>
    <property type="project" value="InterPro"/>
</dbReference>
<keyword evidence="4 9" id="KW-0663">Pyridoxal phosphate</keyword>
<evidence type="ECO:0000256" key="8">
    <source>
        <dbReference type="ARBA" id="ARBA00052699"/>
    </source>
</evidence>
<dbReference type="GO" id="GO:0006535">
    <property type="term" value="P:cysteine biosynthetic process from serine"/>
    <property type="evidence" value="ECO:0007669"/>
    <property type="project" value="TreeGrafter"/>
</dbReference>
<feature type="modified residue" description="N6-(pyridoxal phosphate)lysine" evidence="9">
    <location>
        <position position="212"/>
    </location>
</feature>
<evidence type="ECO:0000256" key="2">
    <source>
        <dbReference type="ARBA" id="ARBA00009077"/>
    </source>
</evidence>
<evidence type="ECO:0000256" key="10">
    <source>
        <dbReference type="RuleBase" id="RU362118"/>
    </source>
</evidence>
<protein>
    <recommendedName>
        <fullName evidence="5">homocysteine desulfhydrase</fullName>
        <ecNumber evidence="5">4.4.1.2</ecNumber>
    </recommendedName>
    <alternativeName>
        <fullName evidence="6">Homocysteine desulfhydrase</fullName>
    </alternativeName>
</protein>
<dbReference type="Proteomes" id="UP000051451">
    <property type="component" value="Unassembled WGS sequence"/>
</dbReference>
<dbReference type="EC" id="4.4.1.2" evidence="5"/>
<dbReference type="InterPro" id="IPR015424">
    <property type="entry name" value="PyrdxlP-dep_Trfase"/>
</dbReference>
<proteinExistence type="inferred from homology"/>
<evidence type="ECO:0000313" key="11">
    <source>
        <dbReference type="EMBL" id="KRM04511.1"/>
    </source>
</evidence>
<dbReference type="FunFam" id="3.40.640.10:FF:000046">
    <property type="entry name" value="Cystathionine gamma-lyase"/>
    <property type="match status" value="1"/>
</dbReference>
<organism evidence="11 12">
    <name type="scientific">Liquorilactobacillus ghanensis DSM 18630</name>
    <dbReference type="NCBI Taxonomy" id="1423750"/>
    <lineage>
        <taxon>Bacteria</taxon>
        <taxon>Bacillati</taxon>
        <taxon>Bacillota</taxon>
        <taxon>Bacilli</taxon>
        <taxon>Lactobacillales</taxon>
        <taxon>Lactobacillaceae</taxon>
        <taxon>Liquorilactobacillus</taxon>
    </lineage>
</organism>
<reference evidence="11 12" key="1">
    <citation type="journal article" date="2015" name="Genome Announc.">
        <title>Expanding the biotechnology potential of lactobacilli through comparative genomics of 213 strains and associated genera.</title>
        <authorList>
            <person name="Sun Z."/>
            <person name="Harris H.M."/>
            <person name="McCann A."/>
            <person name="Guo C."/>
            <person name="Argimon S."/>
            <person name="Zhang W."/>
            <person name="Yang X."/>
            <person name="Jeffery I.B."/>
            <person name="Cooney J.C."/>
            <person name="Kagawa T.F."/>
            <person name="Liu W."/>
            <person name="Song Y."/>
            <person name="Salvetti E."/>
            <person name="Wrobel A."/>
            <person name="Rasinkangas P."/>
            <person name="Parkhill J."/>
            <person name="Rea M.C."/>
            <person name="O'Sullivan O."/>
            <person name="Ritari J."/>
            <person name="Douillard F.P."/>
            <person name="Paul Ross R."/>
            <person name="Yang R."/>
            <person name="Briner A.E."/>
            <person name="Felis G.E."/>
            <person name="de Vos W.M."/>
            <person name="Barrangou R."/>
            <person name="Klaenhammer T.R."/>
            <person name="Caufield P.W."/>
            <person name="Cui Y."/>
            <person name="Zhang H."/>
            <person name="O'Toole P.W."/>
        </authorList>
    </citation>
    <scope>NUCLEOTIDE SEQUENCE [LARGE SCALE GENOMIC DNA]</scope>
    <source>
        <strain evidence="11 12">DSM 18630</strain>
    </source>
</reference>
<dbReference type="InterPro" id="IPR015421">
    <property type="entry name" value="PyrdxlP-dep_Trfase_major"/>
</dbReference>